<keyword evidence="5" id="KW-1185">Reference proteome</keyword>
<evidence type="ECO:0000313" key="4">
    <source>
        <dbReference type="EMBL" id="GGY42766.1"/>
    </source>
</evidence>
<dbReference type="PANTHER" id="PTHR35526">
    <property type="entry name" value="ANTI-SIGMA-F FACTOR RSBW-RELATED"/>
    <property type="match status" value="1"/>
</dbReference>
<dbReference type="InterPro" id="IPR036890">
    <property type="entry name" value="HATPase_C_sf"/>
</dbReference>
<comment type="caution">
    <text evidence="4">The sequence shown here is derived from an EMBL/GenBank/DDBJ whole genome shotgun (WGS) entry which is preliminary data.</text>
</comment>
<protein>
    <submittedName>
        <fullName evidence="4">Anti-sigma regulatory factor</fullName>
    </submittedName>
</protein>
<reference evidence="5" key="1">
    <citation type="journal article" date="2019" name="Int. J. Syst. Evol. Microbiol.">
        <title>The Global Catalogue of Microorganisms (GCM) 10K type strain sequencing project: providing services to taxonomists for standard genome sequencing and annotation.</title>
        <authorList>
            <consortium name="The Broad Institute Genomics Platform"/>
            <consortium name="The Broad Institute Genome Sequencing Center for Infectious Disease"/>
            <person name="Wu L."/>
            <person name="Ma J."/>
        </authorList>
    </citation>
    <scope>NUCLEOTIDE SEQUENCE [LARGE SCALE GENOMIC DNA]</scope>
    <source>
        <strain evidence="5">JCM 4594</strain>
    </source>
</reference>
<dbReference type="InterPro" id="IPR003594">
    <property type="entry name" value="HATPase_dom"/>
</dbReference>
<evidence type="ECO:0000256" key="1">
    <source>
        <dbReference type="ARBA" id="ARBA00022527"/>
    </source>
</evidence>
<dbReference type="PANTHER" id="PTHR35526:SF3">
    <property type="entry name" value="ANTI-SIGMA-F FACTOR RSBW"/>
    <property type="match status" value="1"/>
</dbReference>
<sequence>MTDTVTTCPDAETFVHPALFYRDLDEYVRGTGGFVRDALAADEPVLVAVPGPRLDALREELGPDAASVEFADMTELGRNPGRILAALQGFADQHPGRAARIVGEPIWAGRSPAEILEATRHEALVNTAFTDRRGTVLCMYDATALPPRVLDDARRTHPTLIEDSRVRASSAYVRAEVVCADCDLPLPQPPSTDVELAYTGGRLGEVRERTDAWVRDTKLTPLRRGDFVIAVNEAAANSVAHGGGSGSLRLWTGDCGTAVAEIRDGGRLTNPLAGRRRPSPASSDGGRGLWMIHQLCDLVEVRAHDTGLTLRLHISPA</sequence>
<keyword evidence="1" id="KW-0418">Kinase</keyword>
<feature type="domain" description="MEDS" evidence="3">
    <location>
        <begin position="16"/>
        <end position="158"/>
    </location>
</feature>
<evidence type="ECO:0000259" key="2">
    <source>
        <dbReference type="Pfam" id="PF13581"/>
    </source>
</evidence>
<name>A0ABQ3ADQ4_9ACTN</name>
<dbReference type="Gene3D" id="3.30.565.10">
    <property type="entry name" value="Histidine kinase-like ATPase, C-terminal domain"/>
    <property type="match status" value="1"/>
</dbReference>
<proteinExistence type="predicted"/>
<evidence type="ECO:0000259" key="3">
    <source>
        <dbReference type="Pfam" id="PF14417"/>
    </source>
</evidence>
<dbReference type="CDD" id="cd16936">
    <property type="entry name" value="HATPase_RsbW-like"/>
    <property type="match status" value="1"/>
</dbReference>
<accession>A0ABQ3ADQ4</accession>
<dbReference type="InterPro" id="IPR050267">
    <property type="entry name" value="Anti-sigma-factor_SerPK"/>
</dbReference>
<evidence type="ECO:0000313" key="5">
    <source>
        <dbReference type="Proteomes" id="UP000600946"/>
    </source>
</evidence>
<keyword evidence="1" id="KW-0723">Serine/threonine-protein kinase</keyword>
<dbReference type="Pfam" id="PF14417">
    <property type="entry name" value="MEDS"/>
    <property type="match status" value="1"/>
</dbReference>
<dbReference type="EMBL" id="BMUU01000006">
    <property type="protein sequence ID" value="GGY42766.1"/>
    <property type="molecule type" value="Genomic_DNA"/>
</dbReference>
<gene>
    <name evidence="4" type="ORF">GCM10010326_41230</name>
</gene>
<dbReference type="InterPro" id="IPR025847">
    <property type="entry name" value="MEDS_domain"/>
</dbReference>
<dbReference type="RefSeq" id="WP_190027912.1">
    <property type="nucleotide sequence ID" value="NZ_BMUU01000006.1"/>
</dbReference>
<feature type="domain" description="Histidine kinase/HSP90-like ATPase" evidence="2">
    <location>
        <begin position="202"/>
        <end position="312"/>
    </location>
</feature>
<dbReference type="Pfam" id="PF13581">
    <property type="entry name" value="HATPase_c_2"/>
    <property type="match status" value="1"/>
</dbReference>
<dbReference type="InterPro" id="IPR047718">
    <property type="entry name" value="RsbA-like_anti_sig"/>
</dbReference>
<dbReference type="Proteomes" id="UP000600946">
    <property type="component" value="Unassembled WGS sequence"/>
</dbReference>
<keyword evidence="1" id="KW-0808">Transferase</keyword>
<organism evidence="4 5">
    <name type="scientific">Streptomyces xanthochromogenes</name>
    <dbReference type="NCBI Taxonomy" id="67384"/>
    <lineage>
        <taxon>Bacteria</taxon>
        <taxon>Bacillati</taxon>
        <taxon>Actinomycetota</taxon>
        <taxon>Actinomycetes</taxon>
        <taxon>Kitasatosporales</taxon>
        <taxon>Streptomycetaceae</taxon>
        <taxon>Streptomyces</taxon>
    </lineage>
</organism>
<dbReference type="GeneID" id="96292057"/>
<dbReference type="NCBIfam" id="NF041045">
    <property type="entry name" value="RsbA_anti_sig"/>
    <property type="match status" value="1"/>
</dbReference>